<dbReference type="Pfam" id="PF12777">
    <property type="entry name" value="MT"/>
    <property type="match status" value="1"/>
</dbReference>
<dbReference type="Gene3D" id="3.10.490.20">
    <property type="match status" value="1"/>
</dbReference>
<evidence type="ECO:0000256" key="14">
    <source>
        <dbReference type="SAM" id="Coils"/>
    </source>
</evidence>
<keyword evidence="28" id="KW-1185">Reference proteome</keyword>
<dbReference type="Pfam" id="PF18198">
    <property type="entry name" value="AAA_lid_11"/>
    <property type="match status" value="1"/>
</dbReference>
<evidence type="ECO:0000256" key="15">
    <source>
        <dbReference type="SAM" id="MobiDB-lite"/>
    </source>
</evidence>
<feature type="domain" description="Dynein heavy chain linker" evidence="18">
    <location>
        <begin position="1630"/>
        <end position="1873"/>
    </location>
</feature>
<dbReference type="Gene3D" id="1.10.8.710">
    <property type="match status" value="1"/>
</dbReference>
<dbReference type="InterPro" id="IPR004273">
    <property type="entry name" value="Dynein_heavy_D6_P-loop"/>
</dbReference>
<feature type="compositionally biased region" description="Basic and acidic residues" evidence="15">
    <location>
        <begin position="3102"/>
        <end position="3114"/>
    </location>
</feature>
<dbReference type="PANTHER" id="PTHR46961">
    <property type="entry name" value="DYNEIN HEAVY CHAIN 1, AXONEMAL-LIKE PROTEIN"/>
    <property type="match status" value="1"/>
</dbReference>
<dbReference type="InterPro" id="IPR026983">
    <property type="entry name" value="DHC"/>
</dbReference>
<evidence type="ECO:0000313" key="28">
    <source>
        <dbReference type="Proteomes" id="UP001159405"/>
    </source>
</evidence>
<dbReference type="Gene3D" id="1.10.8.1220">
    <property type="match status" value="1"/>
</dbReference>
<evidence type="ECO:0000259" key="21">
    <source>
        <dbReference type="Pfam" id="PF12780"/>
    </source>
</evidence>
<dbReference type="Pfam" id="PF12781">
    <property type="entry name" value="AAA_9"/>
    <property type="match status" value="1"/>
</dbReference>
<comment type="similarity">
    <text evidence="2">Belongs to the dynein heavy chain family.</text>
</comment>
<feature type="region of interest" description="Disordered" evidence="15">
    <location>
        <begin position="1074"/>
        <end position="1114"/>
    </location>
</feature>
<feature type="domain" description="Dynein heavy chain coiled coil stalk" evidence="20">
    <location>
        <begin position="3581"/>
        <end position="3905"/>
    </location>
</feature>
<evidence type="ECO:0000259" key="26">
    <source>
        <dbReference type="Pfam" id="PF18199"/>
    </source>
</evidence>
<feature type="region of interest" description="Disordered" evidence="15">
    <location>
        <begin position="1554"/>
        <end position="1605"/>
    </location>
</feature>
<evidence type="ECO:0000259" key="24">
    <source>
        <dbReference type="Pfam" id="PF17857"/>
    </source>
</evidence>
<dbReference type="Gene3D" id="1.20.920.20">
    <property type="match status" value="1"/>
</dbReference>
<feature type="domain" description="Dynein heavy chain AAA 5 extension" evidence="23">
    <location>
        <begin position="2745"/>
        <end position="2875"/>
    </location>
</feature>
<evidence type="ECO:0000256" key="8">
    <source>
        <dbReference type="ARBA" id="ARBA00023017"/>
    </source>
</evidence>
<evidence type="ECO:0000256" key="5">
    <source>
        <dbReference type="ARBA" id="ARBA00022737"/>
    </source>
</evidence>
<evidence type="ECO:0000259" key="23">
    <source>
        <dbReference type="Pfam" id="PF17852"/>
    </source>
</evidence>
<feature type="compositionally biased region" description="Gly residues" evidence="15">
    <location>
        <begin position="1594"/>
        <end position="1605"/>
    </location>
</feature>
<dbReference type="Proteomes" id="UP001159405">
    <property type="component" value="Unassembled WGS sequence"/>
</dbReference>
<feature type="region of interest" description="Disordered" evidence="15">
    <location>
        <begin position="3941"/>
        <end position="4014"/>
    </location>
</feature>
<feature type="compositionally biased region" description="Basic and acidic residues" evidence="15">
    <location>
        <begin position="1089"/>
        <end position="1101"/>
    </location>
</feature>
<dbReference type="Gene3D" id="1.20.1270.280">
    <property type="match status" value="1"/>
</dbReference>
<feature type="domain" description="Dynein heavy chain C-terminal" evidence="26">
    <location>
        <begin position="4998"/>
        <end position="5290"/>
    </location>
</feature>
<protein>
    <recommendedName>
        <fullName evidence="29">Dynein beta chain, flagellar outer arm</fullName>
    </recommendedName>
</protein>
<feature type="domain" description="Dynein heavy chain AAA lid" evidence="25">
    <location>
        <begin position="4783"/>
        <end position="4911"/>
    </location>
</feature>
<evidence type="ECO:0000256" key="4">
    <source>
        <dbReference type="ARBA" id="ARBA00022701"/>
    </source>
</evidence>
<dbReference type="Gene3D" id="3.40.50.300">
    <property type="entry name" value="P-loop containing nucleotide triphosphate hydrolases"/>
    <property type="match status" value="6"/>
</dbReference>
<dbReference type="Gene3D" id="3.20.180.20">
    <property type="entry name" value="Dynein heavy chain, N-terminal domain 2"/>
    <property type="match status" value="1"/>
</dbReference>
<dbReference type="Pfam" id="PF18199">
    <property type="entry name" value="Dynein_C"/>
    <property type="match status" value="1"/>
</dbReference>
<organism evidence="27 28">
    <name type="scientific">Porites lobata</name>
    <dbReference type="NCBI Taxonomy" id="104759"/>
    <lineage>
        <taxon>Eukaryota</taxon>
        <taxon>Metazoa</taxon>
        <taxon>Cnidaria</taxon>
        <taxon>Anthozoa</taxon>
        <taxon>Hexacorallia</taxon>
        <taxon>Scleractinia</taxon>
        <taxon>Fungiina</taxon>
        <taxon>Poritidae</taxon>
        <taxon>Porites</taxon>
    </lineage>
</organism>
<keyword evidence="13" id="KW-0966">Cell projection</keyword>
<proteinExistence type="inferred from homology"/>
<name>A0ABN8NIL2_9CNID</name>
<feature type="coiled-coil region" evidence="14">
    <location>
        <begin position="3795"/>
        <end position="3829"/>
    </location>
</feature>
<keyword evidence="5" id="KW-0677">Repeat</keyword>
<evidence type="ECO:0000256" key="7">
    <source>
        <dbReference type="ARBA" id="ARBA00022840"/>
    </source>
</evidence>
<dbReference type="Gene3D" id="1.20.140.100">
    <property type="entry name" value="Dynein heavy chain, N-terminal domain 2"/>
    <property type="match status" value="1"/>
</dbReference>
<dbReference type="Gene3D" id="1.20.920.30">
    <property type="match status" value="1"/>
</dbReference>
<keyword evidence="10" id="KW-0969">Cilium</keyword>
<feature type="domain" description="Dynein heavy chain hydrolytic ATP-binding dynein motor region" evidence="19">
    <location>
        <begin position="2121"/>
        <end position="2343"/>
    </location>
</feature>
<comment type="caution">
    <text evidence="27">The sequence shown here is derived from an EMBL/GenBank/DDBJ whole genome shotgun (WGS) entry which is preliminary data.</text>
</comment>
<dbReference type="InterPro" id="IPR041589">
    <property type="entry name" value="DNAH3_AAA_lid_1"/>
</dbReference>
<evidence type="ECO:0000259" key="17">
    <source>
        <dbReference type="Pfam" id="PF08385"/>
    </source>
</evidence>
<feature type="compositionally biased region" description="Low complexity" evidence="15">
    <location>
        <begin position="1104"/>
        <end position="1114"/>
    </location>
</feature>
<keyword evidence="12" id="KW-0206">Cytoskeleton</keyword>
<dbReference type="InterPro" id="IPR013602">
    <property type="entry name" value="Dynein_heavy_linker"/>
</dbReference>
<dbReference type="SUPFAM" id="SSF52540">
    <property type="entry name" value="P-loop containing nucleoside triphosphate hydrolases"/>
    <property type="match status" value="4"/>
</dbReference>
<evidence type="ECO:0000256" key="6">
    <source>
        <dbReference type="ARBA" id="ARBA00022741"/>
    </source>
</evidence>
<dbReference type="Pfam" id="PF17857">
    <property type="entry name" value="AAA_lid_1"/>
    <property type="match status" value="1"/>
</dbReference>
<dbReference type="Pfam" id="PF12774">
    <property type="entry name" value="AAA_6"/>
    <property type="match status" value="1"/>
</dbReference>
<dbReference type="Pfam" id="PF12775">
    <property type="entry name" value="AAA_7"/>
    <property type="match status" value="1"/>
</dbReference>
<dbReference type="Gene3D" id="1.10.472.130">
    <property type="match status" value="1"/>
</dbReference>
<keyword evidence="6" id="KW-0547">Nucleotide-binding</keyword>
<dbReference type="EMBL" id="CALNXK010000019">
    <property type="protein sequence ID" value="CAH3106488.1"/>
    <property type="molecule type" value="Genomic_DNA"/>
</dbReference>
<feature type="region of interest" description="Disordered" evidence="15">
    <location>
        <begin position="1968"/>
        <end position="2045"/>
    </location>
</feature>
<gene>
    <name evidence="27" type="ORF">PLOB_00014841</name>
</gene>
<dbReference type="InterPro" id="IPR042219">
    <property type="entry name" value="AAA_lid_11_sf"/>
</dbReference>
<dbReference type="InterPro" id="IPR041228">
    <property type="entry name" value="Dynein_C"/>
</dbReference>
<feature type="domain" description="Dynein heavy chain tail" evidence="17">
    <location>
        <begin position="182"/>
        <end position="388"/>
    </location>
</feature>
<feature type="region of interest" description="Disordered" evidence="15">
    <location>
        <begin position="4346"/>
        <end position="4367"/>
    </location>
</feature>
<feature type="domain" description="Dynein heavy chain tail" evidence="17">
    <location>
        <begin position="444"/>
        <end position="812"/>
    </location>
</feature>
<keyword evidence="11" id="KW-0505">Motor protein</keyword>
<dbReference type="Pfam" id="PF12780">
    <property type="entry name" value="AAA_8"/>
    <property type="match status" value="1"/>
</dbReference>
<accession>A0ABN8NIL2</accession>
<dbReference type="InterPro" id="IPR013594">
    <property type="entry name" value="Dynein_heavy_tail"/>
</dbReference>
<comment type="subcellular location">
    <subcellularLocation>
        <location evidence="1">Cytoplasm</location>
        <location evidence="1">Cytoskeleton</location>
        <location evidence="1">Cilium axoneme</location>
    </subcellularLocation>
</comment>
<dbReference type="InterPro" id="IPR024317">
    <property type="entry name" value="Dynein_heavy_chain_D4_dom"/>
</dbReference>
<evidence type="ECO:0000259" key="22">
    <source>
        <dbReference type="Pfam" id="PF12781"/>
    </source>
</evidence>
<dbReference type="Gene3D" id="1.10.8.720">
    <property type="entry name" value="Region D6 of dynein motor"/>
    <property type="match status" value="1"/>
</dbReference>
<dbReference type="InterPro" id="IPR024743">
    <property type="entry name" value="Dynein_HC_stalk"/>
</dbReference>
<feature type="compositionally biased region" description="Basic and acidic residues" evidence="15">
    <location>
        <begin position="3941"/>
        <end position="3950"/>
    </location>
</feature>
<evidence type="ECO:0000259" key="16">
    <source>
        <dbReference type="Pfam" id="PF03028"/>
    </source>
</evidence>
<dbReference type="Pfam" id="PF08385">
    <property type="entry name" value="DHC_N1"/>
    <property type="match status" value="2"/>
</dbReference>
<feature type="domain" description="Dynein heavy chain 3 AAA+ lid" evidence="24">
    <location>
        <begin position="3131"/>
        <end position="3215"/>
    </location>
</feature>
<dbReference type="InterPro" id="IPR043160">
    <property type="entry name" value="Dynein_C_barrel"/>
</dbReference>
<evidence type="ECO:0000259" key="19">
    <source>
        <dbReference type="Pfam" id="PF12774"/>
    </source>
</evidence>
<dbReference type="Pfam" id="PF08393">
    <property type="entry name" value="DHC_N2"/>
    <property type="match status" value="2"/>
</dbReference>
<dbReference type="InterPro" id="IPR042222">
    <property type="entry name" value="Dynein_2_N"/>
</dbReference>
<evidence type="ECO:0000256" key="11">
    <source>
        <dbReference type="ARBA" id="ARBA00023175"/>
    </source>
</evidence>
<evidence type="ECO:0000313" key="27">
    <source>
        <dbReference type="EMBL" id="CAH3106488.1"/>
    </source>
</evidence>
<keyword evidence="7" id="KW-0067">ATP-binding</keyword>
<evidence type="ECO:0000256" key="10">
    <source>
        <dbReference type="ARBA" id="ARBA00023069"/>
    </source>
</evidence>
<dbReference type="Gene3D" id="1.10.287.2620">
    <property type="match status" value="1"/>
</dbReference>
<evidence type="ECO:0000256" key="9">
    <source>
        <dbReference type="ARBA" id="ARBA00023054"/>
    </source>
</evidence>
<dbReference type="InterPro" id="IPR042228">
    <property type="entry name" value="Dynein_linker_3"/>
</dbReference>
<evidence type="ECO:0000256" key="1">
    <source>
        <dbReference type="ARBA" id="ARBA00004430"/>
    </source>
</evidence>
<feature type="domain" description="Dynein heavy chain region D6 P-loop" evidence="16">
    <location>
        <begin position="4632"/>
        <end position="4728"/>
    </location>
</feature>
<feature type="domain" description="Dynein heavy chain ATP-binding dynein motor region" evidence="22">
    <location>
        <begin position="4067"/>
        <end position="4279"/>
    </location>
</feature>
<dbReference type="Pfam" id="PF17852">
    <property type="entry name" value="Dynein_AAA_lid"/>
    <property type="match status" value="1"/>
</dbReference>
<evidence type="ECO:0000259" key="25">
    <source>
        <dbReference type="Pfam" id="PF18198"/>
    </source>
</evidence>
<feature type="coiled-coil region" evidence="14">
    <location>
        <begin position="3616"/>
        <end position="3643"/>
    </location>
</feature>
<evidence type="ECO:0000256" key="12">
    <source>
        <dbReference type="ARBA" id="ARBA00023212"/>
    </source>
</evidence>
<feature type="region of interest" description="Disordered" evidence="15">
    <location>
        <begin position="1878"/>
        <end position="1902"/>
    </location>
</feature>
<keyword evidence="8" id="KW-0243">Dynein</keyword>
<keyword evidence="3" id="KW-0963">Cytoplasm</keyword>
<dbReference type="InterPro" id="IPR035699">
    <property type="entry name" value="AAA_6"/>
</dbReference>
<evidence type="ECO:0000259" key="20">
    <source>
        <dbReference type="Pfam" id="PF12777"/>
    </source>
</evidence>
<dbReference type="InterPro" id="IPR041658">
    <property type="entry name" value="AAA_lid_11"/>
</dbReference>
<feature type="compositionally biased region" description="Acidic residues" evidence="15">
    <location>
        <begin position="3951"/>
        <end position="3960"/>
    </location>
</feature>
<feature type="domain" description="Dynein heavy chain AAA module D4" evidence="21">
    <location>
        <begin position="3287"/>
        <end position="3549"/>
    </location>
</feature>
<keyword evidence="9 14" id="KW-0175">Coiled coil</keyword>
<evidence type="ECO:0000256" key="3">
    <source>
        <dbReference type="ARBA" id="ARBA00022490"/>
    </source>
</evidence>
<dbReference type="InterPro" id="IPR035706">
    <property type="entry name" value="AAA_9"/>
</dbReference>
<feature type="compositionally biased region" description="Basic and acidic residues" evidence="15">
    <location>
        <begin position="2031"/>
        <end position="2045"/>
    </location>
</feature>
<dbReference type="InterPro" id="IPR043157">
    <property type="entry name" value="Dynein_AAA1S"/>
</dbReference>
<feature type="compositionally biased region" description="Basic and acidic residues" evidence="15">
    <location>
        <begin position="3973"/>
        <end position="4008"/>
    </location>
</feature>
<dbReference type="InterPro" id="IPR041466">
    <property type="entry name" value="Dynein_AAA5_ext"/>
</dbReference>
<dbReference type="PANTHER" id="PTHR46961:SF21">
    <property type="entry name" value="LOW QUALITY PROTEIN: DYNEIN BETA CHAIN, FLAGELLAR OUTER ARM-LIKE"/>
    <property type="match status" value="1"/>
</dbReference>
<evidence type="ECO:0008006" key="29">
    <source>
        <dbReference type="Google" id="ProtNLM"/>
    </source>
</evidence>
<feature type="region of interest" description="Disordered" evidence="15">
    <location>
        <begin position="3092"/>
        <end position="3114"/>
    </location>
</feature>
<feature type="domain" description="Dynein heavy chain linker" evidence="18">
    <location>
        <begin position="1385"/>
        <end position="1551"/>
    </location>
</feature>
<dbReference type="Gene3D" id="1.20.58.1120">
    <property type="match status" value="1"/>
</dbReference>
<evidence type="ECO:0000256" key="2">
    <source>
        <dbReference type="ARBA" id="ARBA00008887"/>
    </source>
</evidence>
<keyword evidence="4" id="KW-0493">Microtubule</keyword>
<evidence type="ECO:0000259" key="18">
    <source>
        <dbReference type="Pfam" id="PF08393"/>
    </source>
</evidence>
<feature type="coiled-coil region" evidence="14">
    <location>
        <begin position="1349"/>
        <end position="1376"/>
    </location>
</feature>
<sequence>MELDERLRWIEIRVTSSLKPRAEELKHLFTNEKSREAMFEFCNNEEVKKLFIFFSTSSGGKNLVASLHPPSSVQEKSVYFVKIHNAGKLSRDNIVTDVAFCDSSYQPLSHASTLTKDVFLPLLSIEMGGGVSADKLMDLVHRLVSLMQVAEGGAKGQVTLPLPSIEVLSEAAAYSSRRPAVIHVLETAVVNWIKQIKITLKLDPETEIKKYGSRPGPLDEIEMWSERLEKITSVSEQLCSQVALNILMNLEDAHSTYAQSFHLVKREIAKAESETNDNLQFLSTLLPWFEKLHYATKSAEMVVVFPPLMHSMYLVWVYSRYYHDNRNFTRLLTMLSNEVVARARRLVGEHVLENLLASYTSLKDALRVCAAFRGCYLDKKDRADETNQRRLSEQTGTNMDSGGIVWHSKLYNDSLTPKTTKIFHRRSSTSTESTSGFDTTELWTDSPWPARNNVCFTSLNSFMERCNDVLELVQTTQHFEMLTCAAKVGGAGGNSLDSQVREIHAKFLEAVRSFQQMPNDVLNASETQEFEREFFAFRSVIRDLEHNLADVLRQSFKQCWDTRAKLRLLEVFEGISGRELVQANLRDIFTSLVHGFTQELLEMRRFFESHMDSPPSYPHLPPVANKLLWLRGFKLHIQEPMSQLHRVSPASLKGDDGWRLRDTYSDLIKDIEKCEAATIRQWQNTMEPELRTKLKQPLLIAEPETDNGKPTLHVNFDPELMLLLREVHYLGGEPFLARLPDPARILLRSTDDALLRSTATRLDTIVSRYNFVMVNMKDFEKPLFERKLAKIDELLGQGLRVYTWKTVESADFVEHASYLVCDDLHHNLGVVQSNFREICNITASWSDNGQLDVFSPRDSGKSFSMEQLQDQHRTIHEGHKHSVIIGGHRIHALLQSTFEAAQISRASPAWQSYTKHVSGVVMKGLKNSTHTSLRSMLNQIVFSNMSQDSELLPILTIRLELIGAQVLFNPSLDDHSASSSVQESVQGWLNDFLSRGDLVRPVDEDLKSYKEVIAEDQEIQTLVKQTKGVVEENASECKGFLATFREYAFLWIQDVQRTFEEFLAGNIVAHPRKMNRSEQLRSRASMTSEKSKREKERDPRSNRSSAAASTLSTSGAMGLSEKTFLNPKKMTASKEVRDEKGPSLDDFDKEIEIYQTARDEIYNLQDWCDVGWMRVNMRPIKQVLGTYASKWMFVYTKYLSDQVSSTLNDLDSFLKRIEPGIEAITGEEQDIDSFMRLMRVFNEVSTQQGEMDSKFVAMKRTIALLEKYDQKLPEMTQKFYTAAPQRWNNLKMKVNQAKQRLGPRIQAEASSVTEELKAFGDRCESLAREFADSEAFNRKCAIYSAFTIMDTFSRRLESMESEAQDLIELQELFEKAVVNFSVLPRLRSDLECLREVWNTWHAVQEQHTEWKRGRWQRINTKLMKKATEAQIDVVTALPFESHEWDVFVGMHHAILDIQACLPIIDDLSRSAMRPRHWKQLLRVTGGAIQISNEGLTRMTLGQLLDLGLHNHADEVRAIIQRAAKDVAIESSLKTYEEVWLSKIFELRAHTRMKGPSSAAAATQDTPGSEFGNDSEMNMHGPRGLSSRVSVTSHGSGGGYSIKDGAGGGLKTRKTSAAGSATFSQSLVNLTQDTGPICLLDKCEPIFEELEDHQVSLQSMLTGSAAGSFADDIMKWQKRLQTIESVLSVWLEVQEKWIELEDVFSSLDLRIAMPHETNLFSTVNRDFRILMKITEKNPNVLQACSRINIQAKLEKLNMNLQQCWKSLLNHLERRRQKFPRFYFLSTEDVLHVVCNGYDPALVNPFLPKVLENLGAVVYDEIDNEGQTCFSINSVVSSYGEQLTLKQPLLCEGPIDSWLSSLINNLKQTLADQLASVLNPAQPERNPTPHGEGVGEPPRTAGSMGRVEKSFTLDNCSEVILLATQIELSKKIDKSIKQVASGENKESLREVYDKLTTILEATAMMLKGADKESKPQGVDDGYDSGVNSDNDTEVDAAVRGPSQNTIASQERPGTGAVGDVDAVSNISGVSQRQKKEQPEEDATKENAHNKMLLFPSQIQKISNIIAMLAHKRSLVQRLIEHSHEWEALKNPTDSFDWQCHVRYRWEEEQQALKVDILDAEFNYGFEYQGSSSRLVLSPLTDKCFVGLTQAVKNKMVGVCSGEFGNGRAETVSELAKLLGNPLYSFNCTTSMNRYTLIDIFRGLASSGAWVCLSNILAIQPPVLSVLTQLVTDVLDGLRANKTTVILPDDEITLSPQGACFATLNSSPKQISSKYDPSVGFFPSFKSSASFLPAELLAMFRPVELVGPDLQAILQVWLLSQGFTQVASLASKIVTLTGLCQQLLPSSSKPLCAELCSYLQKCIGWGSYSLKRMIDDAGSHLCTNSNNEMEQVTSIKGGNLDGERESPTDVVAAVNAPLEALREDEPAVPAGTEEDTGQQDEEEILKVEEHAVVVALRDTYMPGLDSSDAVMFATLLADLFPNVQVPMIFDTFGAEGSKMRMNEQVSNLEEIPVLPKPPGDFERDNLEVLDDMQSAIKVATCKLGLQPGAAFQARIAQLAELVKAHKLVCIIGPSGCGKTECIRTLGAAHREMGHLVKTDIVCTEAVESDELLGYADTETREWRDGVLTVLLRRQAKELRLQETANTKTSGKPLMKWLHLDSTIDPLQMEVFGSIVQNSGTVVLANSERIKIPDALLIVWELETLENLSPAVLSSVGILCMNSSDVNWPLLVDRWLSKRPEREVEVLRELCDRYIGPTLEYLASKKSVPPISGAPPTQNKPSQLRHVVPVTEMGMVNTLLTLVEAIISNYQDLMPPEFENYFCYAAMWAFGGTLVEEHRQYFSQWWREQWNDFVMLPGDEEVWNYYVFPETHEFLSWSDSVPPYSQTAAEGIPNEAYVHTIQNERISHLVGLLSDGGKPVLLVGEAGCGKTSILRHRLKQHGGDIGEVLSLTVFCNKFTTSRSLWREMSSCLEWKHARTFVPKGNKRLTCLVDDLNLSRVNRFGAQTAQQLVRQHIDHGGVFDPETYQWRKIHDVTYLSSYNPYSPPSTVRLHSRLLRHFALFSVTFPSQSELHYIYTQQLEKHFIIHASQSQHTASDTSSQEATVEGHSHHHGSGDQDKAMRDLLSGITYVTVELQDHLRSMFLPTSQRCHYIFTMTDLTMVFRNLCLTLRPGCLTEDLLLLWKHECDWVYGRRLIDSVDKERFQQAFLTAAKKRFTEDEQLSIVTGSTPFFTNLVDSDDTTAEVIGAASSEGVEDDVHLSYRNVTDIKKVQAVLSHGIEEYNKDFPRLRITLYEDVMETICRLVRVLQCPHECGHALLISQGSPGISTNLAQLAAHLCGYSVFRINSSALSAADRYTLDSFKADLVSAYTRAGVKGEHLMLLLPESDLNDEDFLVLVSEFLVSSSISHLFTEEEQTSVINAVRTEVTQAGLAYTRDVAWNFFLKTVRENLRIVLTVSSLGGRFQKCCRDFPSLINTVSVILLPHWDKEALVAHAYHLLKGVEIFLPVQKENLAHLLASMHLSIKQQDSGDDQCGTYGHITNTGFEVFVQRFVCVVKKRHEALRREHEQMAAALQTIERGTLLAEQLKTQLRHEKMVLEQKKEGNLQLLLQIGQDKAIAEEQVRLVRRQQERIQKLRKALPEYQIAHERAVYKAAAVVSDTKRVLKALDGQGLAELRALQKPDNEIEDLLAAIIIIVKSPSSDLTWNKGAKRLMANLDRFREELGVFDEMELSESTLEVVEPYLKKPHFGGDYLEKKTNNPAVGSLLLWVRGVVRYHRMMQSKVKPLHTKVSETSSAVEHAVSKLSSMESKLTDLEERLKSLALAYEEASIDKCRQYELTETLDSQLSQAAYFEEVLSSGRQKWLKLLESISTREEAVAGGVAMAAAFATYLGPYSFTFRREMLTVHWPLCLDERGVLLVVDSSTPHAGAEVFIMETLQEVRAKSAKTTRGDEEPPADLDENANGDNTLGEQNAGKAKDENDPEVEQERPQSVEIEKQDVEDSEKQSHSSVKEQLQSGSEEFMFSVGREQALRRVKVSEYDSFALAMLKLLLGEYHVRRLLTKGMGPRKVENAVLAKSSWQRVPLIVDPYNKGLELIRTIEDGENLLEIDLAESDPSAILNIEKAISSGTALVLYNIDRDVDSLFMPLIYHITTSTSEEIEQVSQLVKFGSRRVMCHPEFRLYLVSRSSRPAFSTEVSSITTLINLRLDGEALAEEIQLEAFHRVQPGLYVESRKCLMVMMELLRLLENIDSKLMGLVTARQGTDIWEETEVIAELVNRRTEVTQRLTGTLSTFNRLRSLRELFLPLAKRAVMMFSLLSSLCSVQHEYRFSLGYFLSLFRSAVGKDVEPPTEKLEYESDSDDPEGVKKESRTTVVINVADDKGTPTPAVVQGEGNQSSSRNKEIRKRTSVILPAEVPLPSPGLEYTPLSDEQSKELIDSLSLAFYRHVSRSIDQRHRLLFASLLALYKVEKRAEGGLTQEEITLLLSGNLSTPVPTLSDFDPTLLQPSWVAQGAWEQILAASSLKGPLDSICTHIASNPGPWRDWYESERPDTQALPIESEGSELSLLHKLLMIRCLRSDRFEHAMRMFVEKEVGDLVERTPPSFDEVLSGIKHSIPVFVLMPDHSSVSTPLKISPVESIRRIAETRNVQCQQISVGHGQEEVIDVALATAVRTDTWLVIENLQLASRLWLEQLYNRLSRLQLQAETSSTPSQWRVFLLCEPADHLPVGLLLFAHQLAWDVVQREGPVYQALDSTDLDLKFLVTSTLEAVPRAYWEQARDQSLAVRSTLFGLCVSHSILLMRHQLGTRASSGRYPLSTRDLLTAFEMVIGWATRQDGLSATQLEALSEMISKGVYGGKVTDDWDRRFVEILTHHVIKETALQQHSSLSVGTVSLPVPPANVDPSDYSKWFNEKTSTDGADVSAVRALGLDVSVEREYNESRASEFIRKLDKLHRDINQTTALIQEPSPENMINMPRLRAAMDLCIEQLPTLLKIEQDGAVSVTQLLPRVLSQLRALSVYSESGSSVGAEERISESMGYVLQKECQWFNCLLYYIRHSLQVLEHCVLGGSPAIPPSLASVVDSLQCDMVPTDWLHPDSQPSPHILTSWLKDLNRRHKQLSDWVRRGIVPNPNSEPLIGRGQLTSVWLGGLANPGALMTSLRHEKAAMVGCSVDEVELRCSLAKSYLSRDENVSDSEQGLVISGLYLEGASMDLDKECLVEPTSAISQLPDLFVSAVIPEEEEPRPEERNEEDDLEVYRCPVFMNRARQFCSFTLPMKCSKTAEHWVLAGVAIVLDIGDASNSWKLVPSNFKQ</sequence>
<reference evidence="27 28" key="1">
    <citation type="submission" date="2022-05" db="EMBL/GenBank/DDBJ databases">
        <authorList>
            <consortium name="Genoscope - CEA"/>
            <person name="William W."/>
        </authorList>
    </citation>
    <scope>NUCLEOTIDE SEQUENCE [LARGE SCALE GENOMIC DNA]</scope>
</reference>
<evidence type="ECO:0000256" key="13">
    <source>
        <dbReference type="ARBA" id="ARBA00023273"/>
    </source>
</evidence>
<feature type="region of interest" description="Disordered" evidence="15">
    <location>
        <begin position="4379"/>
        <end position="4400"/>
    </location>
</feature>
<dbReference type="Pfam" id="PF03028">
    <property type="entry name" value="Dynein_heavy"/>
    <property type="match status" value="1"/>
</dbReference>
<dbReference type="InterPro" id="IPR027417">
    <property type="entry name" value="P-loop_NTPase"/>
</dbReference>